<feature type="domain" description="Glutathionylspermidine synthase pre-ATP-grasp-like" evidence="6">
    <location>
        <begin position="48"/>
        <end position="442"/>
    </location>
</feature>
<keyword evidence="4" id="KW-0067">ATP-binding</keyword>
<protein>
    <submittedName>
        <fullName evidence="7">Glutathionylspermidine synthase</fullName>
    </submittedName>
</protein>
<evidence type="ECO:0000256" key="4">
    <source>
        <dbReference type="ARBA" id="ARBA00022840"/>
    </source>
</evidence>
<dbReference type="InterPro" id="IPR016185">
    <property type="entry name" value="PreATP-grasp_dom_sf"/>
</dbReference>
<dbReference type="Pfam" id="PF03738">
    <property type="entry name" value="GSP_synth"/>
    <property type="match status" value="1"/>
</dbReference>
<name>A0A402B0L0_9CHLR</name>
<gene>
    <name evidence="7" type="ORF">KDA_03640</name>
</gene>
<organism evidence="7 8">
    <name type="scientific">Dictyobacter alpinus</name>
    <dbReference type="NCBI Taxonomy" id="2014873"/>
    <lineage>
        <taxon>Bacteria</taxon>
        <taxon>Bacillati</taxon>
        <taxon>Chloroflexota</taxon>
        <taxon>Ktedonobacteria</taxon>
        <taxon>Ktedonobacterales</taxon>
        <taxon>Dictyobacteraceae</taxon>
        <taxon>Dictyobacter</taxon>
    </lineage>
</organism>
<dbReference type="SUPFAM" id="SSF52440">
    <property type="entry name" value="PreATP-grasp domain"/>
    <property type="match status" value="1"/>
</dbReference>
<dbReference type="Gene3D" id="3.30.1490.330">
    <property type="match status" value="1"/>
</dbReference>
<dbReference type="Proteomes" id="UP000287171">
    <property type="component" value="Unassembled WGS sequence"/>
</dbReference>
<keyword evidence="8" id="KW-1185">Reference proteome</keyword>
<dbReference type="OrthoDB" id="9765517at2"/>
<comment type="caution">
    <text evidence="7">The sequence shown here is derived from an EMBL/GenBank/DDBJ whole genome shotgun (WGS) entry which is preliminary data.</text>
</comment>
<keyword evidence="2" id="KW-0479">Metal-binding</keyword>
<reference evidence="8" key="1">
    <citation type="submission" date="2018-12" db="EMBL/GenBank/DDBJ databases">
        <title>Tengunoibacter tsumagoiensis gen. nov., sp. nov., Dictyobacter kobayashii sp. nov., D. alpinus sp. nov., and D. joshuensis sp. nov. and description of Dictyobacteraceae fam. nov. within the order Ktedonobacterales isolated from Tengu-no-mugimeshi.</title>
        <authorList>
            <person name="Wang C.M."/>
            <person name="Zheng Y."/>
            <person name="Sakai Y."/>
            <person name="Toyoda A."/>
            <person name="Minakuchi Y."/>
            <person name="Abe K."/>
            <person name="Yokota A."/>
            <person name="Yabe S."/>
        </authorList>
    </citation>
    <scope>NUCLEOTIDE SEQUENCE [LARGE SCALE GENOMIC DNA]</scope>
    <source>
        <strain evidence="8">Uno16</strain>
    </source>
</reference>
<proteinExistence type="predicted"/>
<evidence type="ECO:0000313" key="7">
    <source>
        <dbReference type="EMBL" id="GCE24880.1"/>
    </source>
</evidence>
<evidence type="ECO:0000256" key="2">
    <source>
        <dbReference type="ARBA" id="ARBA00022723"/>
    </source>
</evidence>
<accession>A0A402B0L0</accession>
<evidence type="ECO:0000256" key="1">
    <source>
        <dbReference type="ARBA" id="ARBA00022598"/>
    </source>
</evidence>
<dbReference type="EMBL" id="BIFT01000001">
    <property type="protein sequence ID" value="GCE24880.1"/>
    <property type="molecule type" value="Genomic_DNA"/>
</dbReference>
<dbReference type="InterPro" id="IPR005494">
    <property type="entry name" value="GSPS_pre-ATP-grasp-like_dom"/>
</dbReference>
<evidence type="ECO:0000313" key="8">
    <source>
        <dbReference type="Proteomes" id="UP000287171"/>
    </source>
</evidence>
<dbReference type="GO" id="GO:0016874">
    <property type="term" value="F:ligase activity"/>
    <property type="evidence" value="ECO:0007669"/>
    <property type="project" value="UniProtKB-KW"/>
</dbReference>
<dbReference type="AlphaFoldDB" id="A0A402B0L0"/>
<keyword evidence="1" id="KW-0436">Ligase</keyword>
<dbReference type="SUPFAM" id="SSF56059">
    <property type="entry name" value="Glutathione synthetase ATP-binding domain-like"/>
    <property type="match status" value="1"/>
</dbReference>
<evidence type="ECO:0000259" key="6">
    <source>
        <dbReference type="Pfam" id="PF03738"/>
    </source>
</evidence>
<dbReference type="GO" id="GO:0005524">
    <property type="term" value="F:ATP binding"/>
    <property type="evidence" value="ECO:0007669"/>
    <property type="project" value="UniProtKB-KW"/>
</dbReference>
<keyword evidence="3" id="KW-0547">Nucleotide-binding</keyword>
<dbReference type="GO" id="GO:0046872">
    <property type="term" value="F:metal ion binding"/>
    <property type="evidence" value="ECO:0007669"/>
    <property type="project" value="UniProtKB-KW"/>
</dbReference>
<sequence length="448" mass="50544">MEAVVREADPLNITPGSEGNHFAQAYREWRRAYYNRFPTFWGTLPGESVEEYAVYGALEISHEHAEALRNASSRLYTLMTRLALLLQQADNESLIEMGIPVSALPYVHIVMPEMPAVMCGRFEFVMSAEGPKLLEFNAETPTFVVELFHMNGQVCTDFGLPDPNVHCQQQLVQAVRAAITAGLDWIEPQPSGERSVVFSAYAHRKEERITTEFYHQLLLEQGDVPYRTSFRGLHELRVTRNGLFTADGERVDVLYKLYPTEHLMLDEDVDGTPVGLALMELVRKRQLAVINPPISFVLQNKALVAILWALHLAESELFTSEEHAWIEQYVLPTYLSPLDAEGQPIFTGQHVIKPVYGREGSSVTILDQHEVIEHSQWNFYDKQIKVYQQYAGLPTTTIQTEAGLTPVNLVHNCFIVDGTPSAIGVRACQKLIFDDNSYFLPVCSPTTT</sequence>
<evidence type="ECO:0000256" key="5">
    <source>
        <dbReference type="ARBA" id="ARBA00022842"/>
    </source>
</evidence>
<keyword evidence="5" id="KW-0460">Magnesium</keyword>
<evidence type="ECO:0000256" key="3">
    <source>
        <dbReference type="ARBA" id="ARBA00022741"/>
    </source>
</evidence>